<evidence type="ECO:0000313" key="4">
    <source>
        <dbReference type="WBParaSite" id="HNAJ_0000645501-mRNA-1"/>
    </source>
</evidence>
<feature type="region of interest" description="Disordered" evidence="1">
    <location>
        <begin position="1"/>
        <end position="45"/>
    </location>
</feature>
<evidence type="ECO:0000313" key="3">
    <source>
        <dbReference type="Proteomes" id="UP000278807"/>
    </source>
</evidence>
<protein>
    <submittedName>
        <fullName evidence="4">AT-rich interactive domain-containing protein 1B-like</fullName>
    </submittedName>
</protein>
<dbReference type="WBParaSite" id="HNAJ_0000645501-mRNA-1">
    <property type="protein sequence ID" value="HNAJ_0000645501-mRNA-1"/>
    <property type="gene ID" value="HNAJ_0000645501"/>
</dbReference>
<accession>A0A0R3THB4</accession>
<dbReference type="EMBL" id="UZAE01007076">
    <property type="protein sequence ID" value="VDO02311.1"/>
    <property type="molecule type" value="Genomic_DNA"/>
</dbReference>
<dbReference type="AlphaFoldDB" id="A0A0R3THB4"/>
<name>A0A0R3THB4_RODNA</name>
<sequence length="177" mass="18537">MSHYPNSMGFNQNPNQQPGFSPPQISTYPPMGSPGVHANQSGQMNFPAQGGQAGFVNPGQMGYPQGPTAPPSYGNASYYPADGGGFLGPNSGMSQNHLAPTVFLPCTPPPNQYPNTPNQGNMNPYGHPGSSGYNTNPGTSQCYPPQGGRPCKLLVQTVHRKCGIAFINASLLVTSIN</sequence>
<keyword evidence="3" id="KW-1185">Reference proteome</keyword>
<reference evidence="2 3" key="2">
    <citation type="submission" date="2018-11" db="EMBL/GenBank/DDBJ databases">
        <authorList>
            <consortium name="Pathogen Informatics"/>
        </authorList>
    </citation>
    <scope>NUCLEOTIDE SEQUENCE [LARGE SCALE GENOMIC DNA]</scope>
</reference>
<evidence type="ECO:0000313" key="2">
    <source>
        <dbReference type="EMBL" id="VDO02311.1"/>
    </source>
</evidence>
<reference evidence="4" key="1">
    <citation type="submission" date="2017-02" db="UniProtKB">
        <authorList>
            <consortium name="WormBaseParasite"/>
        </authorList>
    </citation>
    <scope>IDENTIFICATION</scope>
</reference>
<feature type="compositionally biased region" description="Polar residues" evidence="1">
    <location>
        <begin position="1"/>
        <end position="27"/>
    </location>
</feature>
<gene>
    <name evidence="2" type="ORF">HNAJ_LOCUS6451</name>
</gene>
<evidence type="ECO:0000256" key="1">
    <source>
        <dbReference type="SAM" id="MobiDB-lite"/>
    </source>
</evidence>
<organism evidence="4">
    <name type="scientific">Rodentolepis nana</name>
    <name type="common">Dwarf tapeworm</name>
    <name type="synonym">Hymenolepis nana</name>
    <dbReference type="NCBI Taxonomy" id="102285"/>
    <lineage>
        <taxon>Eukaryota</taxon>
        <taxon>Metazoa</taxon>
        <taxon>Spiralia</taxon>
        <taxon>Lophotrochozoa</taxon>
        <taxon>Platyhelminthes</taxon>
        <taxon>Cestoda</taxon>
        <taxon>Eucestoda</taxon>
        <taxon>Cyclophyllidea</taxon>
        <taxon>Hymenolepididae</taxon>
        <taxon>Rodentolepis</taxon>
    </lineage>
</organism>
<proteinExistence type="predicted"/>
<dbReference type="Proteomes" id="UP000278807">
    <property type="component" value="Unassembled WGS sequence"/>
</dbReference>